<feature type="region of interest" description="Disordered" evidence="1">
    <location>
        <begin position="347"/>
        <end position="373"/>
    </location>
</feature>
<sequence length="373" mass="40220">MHSDDVYQNLPVPREKEPQGLDRPTSSALTGLSEQLAKSYKNPMEDLGKQLASSLALSGMANFKHPLADMKVPNALTVFSEQLAKSYKNPMEDLGKQLASSLALSGMANFKHPLADMKVPNALTVFSEQLANSYKNPMEDLGKQLASSLALSGMANFKHPLADMKVPNALTVFSEQLANSYKNPMEDLGKQLASSLALSGMANFKHPLADILGNPRISGLSSAWLTEFENSGADGLVASLREDLAVDPSLAQEVEEIFERIGAPEDLLDETADFLNLTVPFGYDAAVRAGLQVLAVTSLYAVLLIIFLNNPVLGAVLSAGGTPNVAASWKATGNAYDRLYGTDAKPKLVSKDRKRKKSGPLAKKNSRNRTSRW</sequence>
<evidence type="ECO:0000313" key="2">
    <source>
        <dbReference type="EMBL" id="MDQ0675133.1"/>
    </source>
</evidence>
<accession>A0ABU0PMF0</accession>
<comment type="caution">
    <text evidence="2">The sequence shown here is derived from an EMBL/GenBank/DDBJ whole genome shotgun (WGS) entry which is preliminary data.</text>
</comment>
<organism evidence="2 3">
    <name type="scientific">Pseudarthrobacter siccitolerans</name>
    <dbReference type="NCBI Taxonomy" id="861266"/>
    <lineage>
        <taxon>Bacteria</taxon>
        <taxon>Bacillati</taxon>
        <taxon>Actinomycetota</taxon>
        <taxon>Actinomycetes</taxon>
        <taxon>Micrococcales</taxon>
        <taxon>Micrococcaceae</taxon>
        <taxon>Pseudarthrobacter</taxon>
    </lineage>
</organism>
<name>A0ABU0PMF0_9MICC</name>
<protein>
    <submittedName>
        <fullName evidence="2">Uncharacterized protein</fullName>
    </submittedName>
</protein>
<evidence type="ECO:0000256" key="1">
    <source>
        <dbReference type="SAM" id="MobiDB-lite"/>
    </source>
</evidence>
<proteinExistence type="predicted"/>
<feature type="compositionally biased region" description="Basic residues" evidence="1">
    <location>
        <begin position="352"/>
        <end position="373"/>
    </location>
</feature>
<reference evidence="2 3" key="1">
    <citation type="submission" date="2023-07" db="EMBL/GenBank/DDBJ databases">
        <title>Comparative genomics of wheat-associated soil bacteria to identify genetic determinants of phenazine resistance.</title>
        <authorList>
            <person name="Mouncey N."/>
        </authorList>
    </citation>
    <scope>NUCLEOTIDE SEQUENCE [LARGE SCALE GENOMIC DNA]</scope>
    <source>
        <strain evidence="2 3">W1I3</strain>
    </source>
</reference>
<evidence type="ECO:0000313" key="3">
    <source>
        <dbReference type="Proteomes" id="UP001236806"/>
    </source>
</evidence>
<keyword evidence="3" id="KW-1185">Reference proteome</keyword>
<dbReference type="EMBL" id="JAUSXB010000001">
    <property type="protein sequence ID" value="MDQ0675133.1"/>
    <property type="molecule type" value="Genomic_DNA"/>
</dbReference>
<dbReference type="Proteomes" id="UP001236806">
    <property type="component" value="Unassembled WGS sequence"/>
</dbReference>
<feature type="region of interest" description="Disordered" evidence="1">
    <location>
        <begin position="1"/>
        <end position="27"/>
    </location>
</feature>
<gene>
    <name evidence="2" type="ORF">QFZ36_002694</name>
</gene>